<dbReference type="PANTHER" id="PTHR25462:SF296">
    <property type="entry name" value="MEIOTIC P26, ISOFORM F"/>
    <property type="match status" value="1"/>
</dbReference>
<keyword evidence="5" id="KW-1185">Reference proteome</keyword>
<evidence type="ECO:0000256" key="2">
    <source>
        <dbReference type="SAM" id="Coils"/>
    </source>
</evidence>
<dbReference type="InterPro" id="IPR011042">
    <property type="entry name" value="6-blade_b-propeller_TolB-like"/>
</dbReference>
<dbReference type="GO" id="GO:0008270">
    <property type="term" value="F:zinc ion binding"/>
    <property type="evidence" value="ECO:0007669"/>
    <property type="project" value="UniProtKB-KW"/>
</dbReference>
<dbReference type="Gene3D" id="3.30.160.60">
    <property type="entry name" value="Classic Zinc Finger"/>
    <property type="match status" value="1"/>
</dbReference>
<sequence length="563" mass="64619">MELTREVQMALSKQVAVEKCCDFCESDVNVKWFCRDCINNLCDQCRRTHTRIPLCKTHVILPISETQAATLRRTTVLFDCHEHAQSCQFQCRTCNKQICVLCLTSSHNKHDFLALDQYAKSIRENLYLTLNSKSKEAHTITETLQTLSTHKQTYDDWMNKKLSEVDQVFEHLADELQRLRTEIHDKIDQRKNHDIVTMDLQHKRAYEFRERLQYQVKVLSSELDHCNDHDLANLKLKIETECNKLRENLTLDLPKFPCLRLIRKEEEHKDILIKVLTKIMKTDLFSLKTTTSFDVDNETPVFMEDLHLDLTIKLPGCKYIWAMAGCDDGKMWVGTEDKKLRLVDNFGNVVKCLQMTQSAAHLAVLTSGEVLCSNGYGIDRTSTIQKVSLNFDVTTFTRLSQAVEVGPLASTKHGNVLVGIRNSIGRGEVLFLSHSGKTINKVAQVTKEVEKVAINEEDQVFVKDSSCIWIMSLKGEFINQIELKNELKGVRGFVCDRFSNLVCFRSGDVSSIRVYSSHSALLKHFRLHLKSGNDRVIDIGAIDANDFIWLKEDETIHVLKYLV</sequence>
<evidence type="ECO:0000313" key="4">
    <source>
        <dbReference type="EnsemblMetazoa" id="G31265.7:cds"/>
    </source>
</evidence>
<organism evidence="4 5">
    <name type="scientific">Magallana gigas</name>
    <name type="common">Pacific oyster</name>
    <name type="synonym">Crassostrea gigas</name>
    <dbReference type="NCBI Taxonomy" id="29159"/>
    <lineage>
        <taxon>Eukaryota</taxon>
        <taxon>Metazoa</taxon>
        <taxon>Spiralia</taxon>
        <taxon>Lophotrochozoa</taxon>
        <taxon>Mollusca</taxon>
        <taxon>Bivalvia</taxon>
        <taxon>Autobranchia</taxon>
        <taxon>Pteriomorphia</taxon>
        <taxon>Ostreida</taxon>
        <taxon>Ostreoidea</taxon>
        <taxon>Ostreidae</taxon>
        <taxon>Magallana</taxon>
    </lineage>
</organism>
<evidence type="ECO:0000259" key="3">
    <source>
        <dbReference type="PROSITE" id="PS50119"/>
    </source>
</evidence>
<feature type="domain" description="B box-type" evidence="3">
    <location>
        <begin position="80"/>
        <end position="115"/>
    </location>
</feature>
<feature type="domain" description="B box-type" evidence="3">
    <location>
        <begin position="21"/>
        <end position="63"/>
    </location>
</feature>
<keyword evidence="2" id="KW-0175">Coiled coil</keyword>
<dbReference type="PANTHER" id="PTHR25462">
    <property type="entry name" value="BONUS, ISOFORM C-RELATED"/>
    <property type="match status" value="1"/>
</dbReference>
<dbReference type="CDD" id="cd19757">
    <property type="entry name" value="Bbox1"/>
    <property type="match status" value="1"/>
</dbReference>
<dbReference type="EnsemblMetazoa" id="G31265.7">
    <property type="protein sequence ID" value="G31265.7:cds"/>
    <property type="gene ID" value="G31265"/>
</dbReference>
<keyword evidence="1" id="KW-0863">Zinc-finger</keyword>
<dbReference type="Gene3D" id="2.120.10.30">
    <property type="entry name" value="TolB, C-terminal domain"/>
    <property type="match status" value="1"/>
</dbReference>
<protein>
    <recommendedName>
        <fullName evidence="3">B box-type domain-containing protein</fullName>
    </recommendedName>
</protein>
<dbReference type="SUPFAM" id="SSF101898">
    <property type="entry name" value="NHL repeat"/>
    <property type="match status" value="1"/>
</dbReference>
<reference evidence="4" key="1">
    <citation type="submission" date="2022-08" db="UniProtKB">
        <authorList>
            <consortium name="EnsemblMetazoa"/>
        </authorList>
    </citation>
    <scope>IDENTIFICATION</scope>
    <source>
        <strain evidence="4">05x7-T-G4-1.051#20</strain>
    </source>
</reference>
<dbReference type="OrthoDB" id="6106283at2759"/>
<dbReference type="OMA" id="MFFATMS"/>
<evidence type="ECO:0000313" key="5">
    <source>
        <dbReference type="Proteomes" id="UP000005408"/>
    </source>
</evidence>
<name>A0A8W8M4F1_MAGGI</name>
<proteinExistence type="predicted"/>
<accession>A0A8W8M4F1</accession>
<dbReference type="PROSITE" id="PS50119">
    <property type="entry name" value="ZF_BBOX"/>
    <property type="match status" value="2"/>
</dbReference>
<keyword evidence="1" id="KW-0479">Metal-binding</keyword>
<dbReference type="AlphaFoldDB" id="A0A8W8M4F1"/>
<dbReference type="Proteomes" id="UP000005408">
    <property type="component" value="Unassembled WGS sequence"/>
</dbReference>
<dbReference type="SUPFAM" id="SSF57845">
    <property type="entry name" value="B-box zinc-binding domain"/>
    <property type="match status" value="1"/>
</dbReference>
<evidence type="ECO:0000256" key="1">
    <source>
        <dbReference type="PROSITE-ProRule" id="PRU00024"/>
    </source>
</evidence>
<keyword evidence="1" id="KW-0862">Zinc</keyword>
<feature type="coiled-coil region" evidence="2">
    <location>
        <begin position="162"/>
        <end position="189"/>
    </location>
</feature>
<dbReference type="InterPro" id="IPR047153">
    <property type="entry name" value="TRIM45/56/19-like"/>
</dbReference>
<dbReference type="InterPro" id="IPR000315">
    <property type="entry name" value="Znf_B-box"/>
</dbReference>